<gene>
    <name evidence="8" type="ORF">PS624_03737</name>
</gene>
<evidence type="ECO:0000313" key="8">
    <source>
        <dbReference type="EMBL" id="VVN09152.1"/>
    </source>
</evidence>
<dbReference type="Proteomes" id="UP000326241">
    <property type="component" value="Unassembled WGS sequence"/>
</dbReference>
<dbReference type="GO" id="GO:0008610">
    <property type="term" value="P:lipid biosynthetic process"/>
    <property type="evidence" value="ECO:0007669"/>
    <property type="project" value="InterPro"/>
</dbReference>
<dbReference type="InterPro" id="IPR006694">
    <property type="entry name" value="Fatty_acid_hydroxylase"/>
</dbReference>
<feature type="transmembrane region" description="Helical" evidence="6">
    <location>
        <begin position="90"/>
        <end position="110"/>
    </location>
</feature>
<proteinExistence type="predicted"/>
<accession>A0A5E6UTX2</accession>
<keyword evidence="3 6" id="KW-1133">Transmembrane helix</keyword>
<dbReference type="GO" id="GO:0005506">
    <property type="term" value="F:iron ion binding"/>
    <property type="evidence" value="ECO:0007669"/>
    <property type="project" value="InterPro"/>
</dbReference>
<dbReference type="Pfam" id="PF04116">
    <property type="entry name" value="FA_hydroxylase"/>
    <property type="match status" value="1"/>
</dbReference>
<name>A0A5E6UTX2_PSEFL</name>
<organism evidence="8 9">
    <name type="scientific">Pseudomonas fluorescens</name>
    <dbReference type="NCBI Taxonomy" id="294"/>
    <lineage>
        <taxon>Bacteria</taxon>
        <taxon>Pseudomonadati</taxon>
        <taxon>Pseudomonadota</taxon>
        <taxon>Gammaproteobacteria</taxon>
        <taxon>Pseudomonadales</taxon>
        <taxon>Pseudomonadaceae</taxon>
        <taxon>Pseudomonas</taxon>
    </lineage>
</organism>
<feature type="transmembrane region" description="Helical" evidence="6">
    <location>
        <begin position="160"/>
        <end position="179"/>
    </location>
</feature>
<dbReference type="GO" id="GO:0016020">
    <property type="term" value="C:membrane"/>
    <property type="evidence" value="ECO:0007669"/>
    <property type="project" value="UniProtKB-SubCell"/>
</dbReference>
<dbReference type="PANTHER" id="PTHR11863">
    <property type="entry name" value="STEROL DESATURASE"/>
    <property type="match status" value="1"/>
</dbReference>
<feature type="transmembrane region" description="Helical" evidence="6">
    <location>
        <begin position="26"/>
        <end position="45"/>
    </location>
</feature>
<dbReference type="EMBL" id="CABVGZ010000042">
    <property type="protein sequence ID" value="VVN09152.1"/>
    <property type="molecule type" value="Genomic_DNA"/>
</dbReference>
<evidence type="ECO:0000256" key="5">
    <source>
        <dbReference type="SAM" id="MobiDB-lite"/>
    </source>
</evidence>
<protein>
    <recommendedName>
        <fullName evidence="7">Fatty acid hydroxylase domain-containing protein</fullName>
    </recommendedName>
</protein>
<reference evidence="8 9" key="1">
    <citation type="submission" date="2019-09" db="EMBL/GenBank/DDBJ databases">
        <authorList>
            <person name="Chandra G."/>
            <person name="Truman W A."/>
        </authorList>
    </citation>
    <scope>NUCLEOTIDE SEQUENCE [LARGE SCALE GENOMIC DNA]</scope>
    <source>
        <strain evidence="8">PS624</strain>
    </source>
</reference>
<feature type="domain" description="Fatty acid hydroxylase" evidence="7">
    <location>
        <begin position="206"/>
        <end position="340"/>
    </location>
</feature>
<evidence type="ECO:0000259" key="7">
    <source>
        <dbReference type="Pfam" id="PF04116"/>
    </source>
</evidence>
<evidence type="ECO:0000256" key="3">
    <source>
        <dbReference type="ARBA" id="ARBA00022989"/>
    </source>
</evidence>
<evidence type="ECO:0000256" key="1">
    <source>
        <dbReference type="ARBA" id="ARBA00004370"/>
    </source>
</evidence>
<dbReference type="AlphaFoldDB" id="A0A5E6UTX2"/>
<evidence type="ECO:0000256" key="2">
    <source>
        <dbReference type="ARBA" id="ARBA00022692"/>
    </source>
</evidence>
<dbReference type="GO" id="GO:0016491">
    <property type="term" value="F:oxidoreductase activity"/>
    <property type="evidence" value="ECO:0007669"/>
    <property type="project" value="InterPro"/>
</dbReference>
<evidence type="ECO:0000256" key="6">
    <source>
        <dbReference type="SAM" id="Phobius"/>
    </source>
</evidence>
<evidence type="ECO:0000256" key="4">
    <source>
        <dbReference type="ARBA" id="ARBA00023136"/>
    </source>
</evidence>
<dbReference type="InterPro" id="IPR050307">
    <property type="entry name" value="Sterol_Desaturase_Related"/>
</dbReference>
<feature type="transmembrane region" description="Helical" evidence="6">
    <location>
        <begin position="65"/>
        <end position="83"/>
    </location>
</feature>
<evidence type="ECO:0000313" key="9">
    <source>
        <dbReference type="Proteomes" id="UP000326241"/>
    </source>
</evidence>
<dbReference type="RefSeq" id="WP_150775619.1">
    <property type="nucleotide sequence ID" value="NZ_CABVGZ010000042.1"/>
</dbReference>
<sequence>MERLKAYFQRHGNAPFKFGEGRVSGYISATLGLLSLLAVFCFLFPEWLTTAELRKVYDEQFARTTLLLGLVLSFSLGTLNILLNKRKRLGITGLVASGLAVFLGGTNVQVSSIGQTPYSLGLDWFVLALLVSAIVFIPLEKLYSKDPEQNILRPHWRTDLTYFFVSHMLVQFILIFITASSSYIAGWAMSPSLQASVQSLPLVVQFLLAILVADLGQYWLHRLYHVVPWLWRIHAVHHSSTHMDWLAGSRVHFIEILLTRTGVLVPLMLLGFAPQALNAYVILVGVQAVLAHANVRINGGWLNYLVVLPRYHHWHHARHKDYIYKNYAIHTPLVDMLFGTFKLPPKEWPVRYGVFGKELPGGIVRQHLYAFQKPEPKTAVPKPPASVLRQKKAAR</sequence>
<comment type="subcellular location">
    <subcellularLocation>
        <location evidence="1">Membrane</location>
    </subcellularLocation>
</comment>
<keyword evidence="2 6" id="KW-0812">Transmembrane</keyword>
<keyword evidence="4 6" id="KW-0472">Membrane</keyword>
<feature type="transmembrane region" description="Helical" evidence="6">
    <location>
        <begin position="122"/>
        <end position="139"/>
    </location>
</feature>
<feature type="region of interest" description="Disordered" evidence="5">
    <location>
        <begin position="374"/>
        <end position="395"/>
    </location>
</feature>